<organism evidence="3 4">
    <name type="scientific">Roseateles oligotrophus</name>
    <dbReference type="NCBI Taxonomy" id="1769250"/>
    <lineage>
        <taxon>Bacteria</taxon>
        <taxon>Pseudomonadati</taxon>
        <taxon>Pseudomonadota</taxon>
        <taxon>Betaproteobacteria</taxon>
        <taxon>Burkholderiales</taxon>
        <taxon>Sphaerotilaceae</taxon>
        <taxon>Roseateles</taxon>
    </lineage>
</organism>
<feature type="region of interest" description="Disordered" evidence="1">
    <location>
        <begin position="1"/>
        <end position="20"/>
    </location>
</feature>
<gene>
    <name evidence="3" type="ORF">HNP55_001938</name>
</gene>
<evidence type="ECO:0000313" key="3">
    <source>
        <dbReference type="EMBL" id="MBB4843419.1"/>
    </source>
</evidence>
<dbReference type="Pfam" id="PF09791">
    <property type="entry name" value="Oxidored-like"/>
    <property type="match status" value="1"/>
</dbReference>
<dbReference type="InterPro" id="IPR019180">
    <property type="entry name" value="Oxidoreductase-like_N"/>
</dbReference>
<accession>A0A840LBD6</accession>
<dbReference type="EMBL" id="JACHLP010000003">
    <property type="protein sequence ID" value="MBB4843419.1"/>
    <property type="molecule type" value="Genomic_DNA"/>
</dbReference>
<reference evidence="3 4" key="1">
    <citation type="submission" date="2020-08" db="EMBL/GenBank/DDBJ databases">
        <title>Functional genomics of gut bacteria from endangered species of beetles.</title>
        <authorList>
            <person name="Carlos-Shanley C."/>
        </authorList>
    </citation>
    <scope>NUCLEOTIDE SEQUENCE [LARGE SCALE GENOMIC DNA]</scope>
    <source>
        <strain evidence="3 4">S00239</strain>
    </source>
</reference>
<evidence type="ECO:0000259" key="2">
    <source>
        <dbReference type="Pfam" id="PF09791"/>
    </source>
</evidence>
<name>A0A840LBD6_9BURK</name>
<evidence type="ECO:0000256" key="1">
    <source>
        <dbReference type="SAM" id="MobiDB-lite"/>
    </source>
</evidence>
<sequence length="65" mass="7079">MNAAARPDPDPMPQPPVQPDLDACCGNGCEPCIFDLYDLEMDAYRQALRAWRARQAEAEGSAPTA</sequence>
<dbReference type="AlphaFoldDB" id="A0A840LBD6"/>
<comment type="caution">
    <text evidence="3">The sequence shown here is derived from an EMBL/GenBank/DDBJ whole genome shotgun (WGS) entry which is preliminary data.</text>
</comment>
<keyword evidence="4" id="KW-1185">Reference proteome</keyword>
<evidence type="ECO:0000313" key="4">
    <source>
        <dbReference type="Proteomes" id="UP000562027"/>
    </source>
</evidence>
<dbReference type="RefSeq" id="WP_184298651.1">
    <property type="nucleotide sequence ID" value="NZ_JACHLP010000003.1"/>
</dbReference>
<protein>
    <recommendedName>
        <fullName evidence="2">Oxidoreductase-like domain-containing protein</fullName>
    </recommendedName>
</protein>
<proteinExistence type="predicted"/>
<dbReference type="Proteomes" id="UP000562027">
    <property type="component" value="Unassembled WGS sequence"/>
</dbReference>
<feature type="domain" description="Oxidoreductase-like" evidence="2">
    <location>
        <begin position="12"/>
        <end position="52"/>
    </location>
</feature>